<dbReference type="CTD" id="20214734"/>
<evidence type="ECO:0000256" key="4">
    <source>
        <dbReference type="ARBA" id="ARBA00023136"/>
    </source>
</evidence>
<dbReference type="PANTHER" id="PTHR11040:SF140">
    <property type="entry name" value="ZRT (ZRT), IRT- (IRT-) LIKE PROTEIN TRANSPORTER"/>
    <property type="match status" value="1"/>
</dbReference>
<sequence length="188" mass="20548">MSKTHSQEHHHSDEISDSHNATRSIVLVLALSLHHIFEGLSIGLQKSFSNVWHVTLAVLCHETAICFSLGLQFFKTDRKLTKKVAVILIISATIMPLGILIGAAIVEIGDHSSFSTWQDLVNGILQALACGTFIYVTFFEIFYEQLGHGKTTFCKILLVIVGFAFIALIGLLPEEVENVGNPTNGTGT</sequence>
<protein>
    <recommendedName>
        <fullName evidence="9">Zinc/iron permease</fullName>
    </recommendedName>
</protein>
<dbReference type="GO" id="GO:0071577">
    <property type="term" value="P:zinc ion transmembrane transport"/>
    <property type="evidence" value="ECO:0000318"/>
    <property type="project" value="GO_Central"/>
</dbReference>
<gene>
    <name evidence="7" type="primary">20214734</name>
    <name evidence="6" type="ORF">HELRODRAFT_72339</name>
</gene>
<dbReference type="InParanoid" id="T1G0Y6"/>
<evidence type="ECO:0000256" key="2">
    <source>
        <dbReference type="ARBA" id="ARBA00022692"/>
    </source>
</evidence>
<dbReference type="OMA" id="FYIGFVE"/>
<evidence type="ECO:0000256" key="1">
    <source>
        <dbReference type="ARBA" id="ARBA00004141"/>
    </source>
</evidence>
<evidence type="ECO:0000313" key="6">
    <source>
        <dbReference type="EMBL" id="ESO10655.1"/>
    </source>
</evidence>
<dbReference type="PANTHER" id="PTHR11040">
    <property type="entry name" value="ZINC/IRON TRANSPORTER"/>
    <property type="match status" value="1"/>
</dbReference>
<dbReference type="eggNOG" id="KOG1558">
    <property type="taxonomic scope" value="Eukaryota"/>
</dbReference>
<reference evidence="7" key="3">
    <citation type="submission" date="2015-06" db="UniProtKB">
        <authorList>
            <consortium name="EnsemblMetazoa"/>
        </authorList>
    </citation>
    <scope>IDENTIFICATION</scope>
</reference>
<feature type="transmembrane region" description="Helical" evidence="5">
    <location>
        <begin position="120"/>
        <end position="141"/>
    </location>
</feature>
<keyword evidence="4 5" id="KW-0472">Membrane</keyword>
<name>T1G0Y6_HELRO</name>
<dbReference type="HOGENOM" id="CLU_040462_4_2_1"/>
<dbReference type="EnsemblMetazoa" id="HelroT72339">
    <property type="protein sequence ID" value="HelroP72339"/>
    <property type="gene ID" value="HelroG72339"/>
</dbReference>
<dbReference type="EMBL" id="AMQM01002698">
    <property type="status" value="NOT_ANNOTATED_CDS"/>
    <property type="molecule type" value="Genomic_DNA"/>
</dbReference>
<feature type="transmembrane region" description="Helical" evidence="5">
    <location>
        <begin position="153"/>
        <end position="172"/>
    </location>
</feature>
<reference evidence="8" key="1">
    <citation type="submission" date="2012-12" db="EMBL/GenBank/DDBJ databases">
        <authorList>
            <person name="Hellsten U."/>
            <person name="Grimwood J."/>
            <person name="Chapman J.A."/>
            <person name="Shapiro H."/>
            <person name="Aerts A."/>
            <person name="Otillar R.P."/>
            <person name="Terry A.Y."/>
            <person name="Boore J.L."/>
            <person name="Simakov O."/>
            <person name="Marletaz F."/>
            <person name="Cho S.-J."/>
            <person name="Edsinger-Gonzales E."/>
            <person name="Havlak P."/>
            <person name="Kuo D.-H."/>
            <person name="Larsson T."/>
            <person name="Lv J."/>
            <person name="Arendt D."/>
            <person name="Savage R."/>
            <person name="Osoegawa K."/>
            <person name="de Jong P."/>
            <person name="Lindberg D.R."/>
            <person name="Seaver E.C."/>
            <person name="Weisblat D.A."/>
            <person name="Putnam N.H."/>
            <person name="Grigoriev I.V."/>
            <person name="Rokhsar D.S."/>
        </authorList>
    </citation>
    <scope>NUCLEOTIDE SEQUENCE</scope>
</reference>
<evidence type="ECO:0000313" key="8">
    <source>
        <dbReference type="Proteomes" id="UP000015101"/>
    </source>
</evidence>
<dbReference type="AlphaFoldDB" id="T1G0Y6"/>
<dbReference type="Pfam" id="PF02535">
    <property type="entry name" value="Zip"/>
    <property type="match status" value="1"/>
</dbReference>
<dbReference type="KEGG" id="hro:HELRODRAFT_72339"/>
<accession>T1G0Y6</accession>
<dbReference type="GO" id="GO:0005385">
    <property type="term" value="F:zinc ion transmembrane transporter activity"/>
    <property type="evidence" value="ECO:0000318"/>
    <property type="project" value="GO_Central"/>
</dbReference>
<dbReference type="RefSeq" id="XP_009010924.1">
    <property type="nucleotide sequence ID" value="XM_009012676.1"/>
</dbReference>
<keyword evidence="3 5" id="KW-1133">Transmembrane helix</keyword>
<keyword evidence="2 5" id="KW-0812">Transmembrane</keyword>
<evidence type="ECO:0000256" key="3">
    <source>
        <dbReference type="ARBA" id="ARBA00022989"/>
    </source>
</evidence>
<dbReference type="Proteomes" id="UP000015101">
    <property type="component" value="Unassembled WGS sequence"/>
</dbReference>
<comment type="subcellular location">
    <subcellularLocation>
        <location evidence="1">Membrane</location>
        <topology evidence="1">Multi-pass membrane protein</topology>
    </subcellularLocation>
</comment>
<dbReference type="STRING" id="6412.T1G0Y6"/>
<dbReference type="InterPro" id="IPR003689">
    <property type="entry name" value="ZIP"/>
</dbReference>
<keyword evidence="8" id="KW-1185">Reference proteome</keyword>
<dbReference type="OrthoDB" id="448280at2759"/>
<organism evidence="7 8">
    <name type="scientific">Helobdella robusta</name>
    <name type="common">Californian leech</name>
    <dbReference type="NCBI Taxonomy" id="6412"/>
    <lineage>
        <taxon>Eukaryota</taxon>
        <taxon>Metazoa</taxon>
        <taxon>Spiralia</taxon>
        <taxon>Lophotrochozoa</taxon>
        <taxon>Annelida</taxon>
        <taxon>Clitellata</taxon>
        <taxon>Hirudinea</taxon>
        <taxon>Rhynchobdellida</taxon>
        <taxon>Glossiphoniidae</taxon>
        <taxon>Helobdella</taxon>
    </lineage>
</organism>
<reference evidence="6 8" key="2">
    <citation type="journal article" date="2013" name="Nature">
        <title>Insights into bilaterian evolution from three spiralian genomes.</title>
        <authorList>
            <person name="Simakov O."/>
            <person name="Marletaz F."/>
            <person name="Cho S.J."/>
            <person name="Edsinger-Gonzales E."/>
            <person name="Havlak P."/>
            <person name="Hellsten U."/>
            <person name="Kuo D.H."/>
            <person name="Larsson T."/>
            <person name="Lv J."/>
            <person name="Arendt D."/>
            <person name="Savage R."/>
            <person name="Osoegawa K."/>
            <person name="de Jong P."/>
            <person name="Grimwood J."/>
            <person name="Chapman J.A."/>
            <person name="Shapiro H."/>
            <person name="Aerts A."/>
            <person name="Otillar R.P."/>
            <person name="Terry A.Y."/>
            <person name="Boore J.L."/>
            <person name="Grigoriev I.V."/>
            <person name="Lindberg D.R."/>
            <person name="Seaver E.C."/>
            <person name="Weisblat D.A."/>
            <person name="Putnam N.H."/>
            <person name="Rokhsar D.S."/>
        </authorList>
    </citation>
    <scope>NUCLEOTIDE SEQUENCE</scope>
</reference>
<evidence type="ECO:0000313" key="7">
    <source>
        <dbReference type="EnsemblMetazoa" id="HelroP72339"/>
    </source>
</evidence>
<feature type="transmembrane region" description="Helical" evidence="5">
    <location>
        <begin position="86"/>
        <end position="108"/>
    </location>
</feature>
<dbReference type="GO" id="GO:0005886">
    <property type="term" value="C:plasma membrane"/>
    <property type="evidence" value="ECO:0000318"/>
    <property type="project" value="GO_Central"/>
</dbReference>
<dbReference type="GeneID" id="20214734"/>
<dbReference type="EMBL" id="KB095858">
    <property type="protein sequence ID" value="ESO10655.1"/>
    <property type="molecule type" value="Genomic_DNA"/>
</dbReference>
<evidence type="ECO:0000256" key="5">
    <source>
        <dbReference type="SAM" id="Phobius"/>
    </source>
</evidence>
<evidence type="ECO:0008006" key="9">
    <source>
        <dbReference type="Google" id="ProtNLM"/>
    </source>
</evidence>
<proteinExistence type="predicted"/>